<evidence type="ECO:0000256" key="1">
    <source>
        <dbReference type="SAM" id="MobiDB-lite"/>
    </source>
</evidence>
<sequence length="133" mass="15395">MTDEREIKKRNSGDSTPESTVGVQHSHGALREHGSLTLYIRRRLPPLGENLFQVVVEPTCELPKSGLHDGDQLVERINEALNAFHPFDLYEREHLLEWNFLTGELQEMDDEELDFQEVLRKLAIVVYRVVPVF</sequence>
<evidence type="ECO:0000313" key="3">
    <source>
        <dbReference type="Proteomes" id="UP000595140"/>
    </source>
</evidence>
<feature type="compositionally biased region" description="Basic and acidic residues" evidence="1">
    <location>
        <begin position="1"/>
        <end position="12"/>
    </location>
</feature>
<name>A0A484LPR5_9ASTE</name>
<dbReference type="EMBL" id="OOIL02001788">
    <property type="protein sequence ID" value="VFQ78274.1"/>
    <property type="molecule type" value="Genomic_DNA"/>
</dbReference>
<gene>
    <name evidence="2" type="ORF">CCAM_LOCUS20050</name>
</gene>
<feature type="region of interest" description="Disordered" evidence="1">
    <location>
        <begin position="1"/>
        <end position="27"/>
    </location>
</feature>
<evidence type="ECO:0000313" key="2">
    <source>
        <dbReference type="EMBL" id="VFQ78274.1"/>
    </source>
</evidence>
<organism evidence="2 3">
    <name type="scientific">Cuscuta campestris</name>
    <dbReference type="NCBI Taxonomy" id="132261"/>
    <lineage>
        <taxon>Eukaryota</taxon>
        <taxon>Viridiplantae</taxon>
        <taxon>Streptophyta</taxon>
        <taxon>Embryophyta</taxon>
        <taxon>Tracheophyta</taxon>
        <taxon>Spermatophyta</taxon>
        <taxon>Magnoliopsida</taxon>
        <taxon>eudicotyledons</taxon>
        <taxon>Gunneridae</taxon>
        <taxon>Pentapetalae</taxon>
        <taxon>asterids</taxon>
        <taxon>lamiids</taxon>
        <taxon>Solanales</taxon>
        <taxon>Convolvulaceae</taxon>
        <taxon>Cuscuteae</taxon>
        <taxon>Cuscuta</taxon>
        <taxon>Cuscuta subgen. Grammica</taxon>
        <taxon>Cuscuta sect. Cleistogrammica</taxon>
    </lineage>
</organism>
<feature type="compositionally biased region" description="Polar residues" evidence="1">
    <location>
        <begin position="13"/>
        <end position="23"/>
    </location>
</feature>
<reference evidence="2 3" key="1">
    <citation type="submission" date="2018-04" db="EMBL/GenBank/DDBJ databases">
        <authorList>
            <person name="Vogel A."/>
        </authorList>
    </citation>
    <scope>NUCLEOTIDE SEQUENCE [LARGE SCALE GENOMIC DNA]</scope>
</reference>
<dbReference type="Proteomes" id="UP000595140">
    <property type="component" value="Unassembled WGS sequence"/>
</dbReference>
<dbReference type="AlphaFoldDB" id="A0A484LPR5"/>
<accession>A0A484LPR5</accession>
<protein>
    <submittedName>
        <fullName evidence="2">Uncharacterized protein</fullName>
    </submittedName>
</protein>
<proteinExistence type="predicted"/>
<keyword evidence="3" id="KW-1185">Reference proteome</keyword>